<name>A0A1W9KUB7_9BURK</name>
<keyword evidence="5 9" id="KW-0812">Transmembrane</keyword>
<evidence type="ECO:0000256" key="8">
    <source>
        <dbReference type="ARBA" id="ARBA00038436"/>
    </source>
</evidence>
<dbReference type="GO" id="GO:0015740">
    <property type="term" value="P:C4-dicarboxylate transport"/>
    <property type="evidence" value="ECO:0007669"/>
    <property type="project" value="TreeGrafter"/>
</dbReference>
<evidence type="ECO:0000256" key="5">
    <source>
        <dbReference type="ARBA" id="ARBA00022692"/>
    </source>
</evidence>
<evidence type="ECO:0000256" key="1">
    <source>
        <dbReference type="ARBA" id="ARBA00004429"/>
    </source>
</evidence>
<evidence type="ECO:0000313" key="12">
    <source>
        <dbReference type="Proteomes" id="UP000192505"/>
    </source>
</evidence>
<proteinExistence type="inferred from homology"/>
<comment type="caution">
    <text evidence="11">The sequence shown here is derived from an EMBL/GenBank/DDBJ whole genome shotgun (WGS) entry which is preliminary data.</text>
</comment>
<sequence length="171" mass="19008">MNLHYRLLAVSNVVNHWVERFLLLLGVVISLILFAQVIARYSGNSLSWSEEVGRYLLVATTFLGATVAYKRAHFIGLAGFGARFGRLVEKLIFRGLQVLTLGCFGLITWYGVIYTLKAWEQTSTAVQMPMSLPISVLPISGAIFLLHVLTDLSKRHTSRLDARADEEGDAP</sequence>
<dbReference type="Pfam" id="PF04290">
    <property type="entry name" value="DctQ"/>
    <property type="match status" value="1"/>
</dbReference>
<dbReference type="PANTHER" id="PTHR35011:SF11">
    <property type="entry name" value="TRAP TRANSPORTER SMALL PERMEASE PROTEIN"/>
    <property type="match status" value="1"/>
</dbReference>
<organism evidence="11 12">
    <name type="scientific">Rhodoferax ferrireducens</name>
    <dbReference type="NCBI Taxonomy" id="192843"/>
    <lineage>
        <taxon>Bacteria</taxon>
        <taxon>Pseudomonadati</taxon>
        <taxon>Pseudomonadota</taxon>
        <taxon>Betaproteobacteria</taxon>
        <taxon>Burkholderiales</taxon>
        <taxon>Comamonadaceae</taxon>
        <taxon>Rhodoferax</taxon>
    </lineage>
</organism>
<keyword evidence="7 9" id="KW-0472">Membrane</keyword>
<keyword evidence="6 9" id="KW-1133">Transmembrane helix</keyword>
<keyword evidence="3" id="KW-1003">Cell membrane</keyword>
<dbReference type="Proteomes" id="UP000192505">
    <property type="component" value="Unassembled WGS sequence"/>
</dbReference>
<evidence type="ECO:0000256" key="6">
    <source>
        <dbReference type="ARBA" id="ARBA00022989"/>
    </source>
</evidence>
<dbReference type="PANTHER" id="PTHR35011">
    <property type="entry name" value="2,3-DIKETO-L-GULONATE TRAP TRANSPORTER SMALL PERMEASE PROTEIN YIAM"/>
    <property type="match status" value="1"/>
</dbReference>
<dbReference type="AlphaFoldDB" id="A0A1W9KUB7"/>
<reference evidence="11 12" key="1">
    <citation type="submission" date="2017-01" db="EMBL/GenBank/DDBJ databases">
        <title>Novel large sulfur bacteria in the metagenomes of groundwater-fed chemosynthetic microbial mats in the Lake Huron basin.</title>
        <authorList>
            <person name="Sharrar A.M."/>
            <person name="Flood B.E."/>
            <person name="Bailey J.V."/>
            <person name="Jones D.S."/>
            <person name="Biddanda B."/>
            <person name="Ruberg S.A."/>
            <person name="Marcus D.N."/>
            <person name="Dick G.J."/>
        </authorList>
    </citation>
    <scope>NUCLEOTIDE SEQUENCE [LARGE SCALE GENOMIC DNA]</scope>
    <source>
        <strain evidence="11">A7</strain>
    </source>
</reference>
<keyword evidence="2 9" id="KW-0813">Transport</keyword>
<keyword evidence="4 9" id="KW-0997">Cell inner membrane</keyword>
<comment type="similarity">
    <text evidence="8 9">Belongs to the TRAP transporter small permease family.</text>
</comment>
<feature type="transmembrane region" description="Helical" evidence="9">
    <location>
        <begin position="132"/>
        <end position="150"/>
    </location>
</feature>
<dbReference type="EMBL" id="MTEI01000005">
    <property type="protein sequence ID" value="OQW88087.1"/>
    <property type="molecule type" value="Genomic_DNA"/>
</dbReference>
<comment type="subcellular location">
    <subcellularLocation>
        <location evidence="1 9">Cell inner membrane</location>
        <topology evidence="1 9">Multi-pass membrane protein</topology>
    </subcellularLocation>
</comment>
<accession>A0A1W9KUB7</accession>
<protein>
    <recommendedName>
        <fullName evidence="9">TRAP transporter small permease protein</fullName>
    </recommendedName>
</protein>
<dbReference type="GO" id="GO:0022857">
    <property type="term" value="F:transmembrane transporter activity"/>
    <property type="evidence" value="ECO:0007669"/>
    <property type="project" value="UniProtKB-UniRule"/>
</dbReference>
<comment type="subunit">
    <text evidence="9">The complex comprises the extracytoplasmic solute receptor protein and the two transmembrane proteins.</text>
</comment>
<evidence type="ECO:0000259" key="10">
    <source>
        <dbReference type="Pfam" id="PF04290"/>
    </source>
</evidence>
<feature type="transmembrane region" description="Helical" evidence="9">
    <location>
        <begin position="53"/>
        <end position="70"/>
    </location>
</feature>
<evidence type="ECO:0000256" key="3">
    <source>
        <dbReference type="ARBA" id="ARBA00022475"/>
    </source>
</evidence>
<dbReference type="InterPro" id="IPR007387">
    <property type="entry name" value="TRAP_DctQ"/>
</dbReference>
<evidence type="ECO:0000256" key="7">
    <source>
        <dbReference type="ARBA" id="ARBA00023136"/>
    </source>
</evidence>
<dbReference type="InterPro" id="IPR055348">
    <property type="entry name" value="DctQ"/>
</dbReference>
<feature type="domain" description="Tripartite ATP-independent periplasmic transporters DctQ component" evidence="10">
    <location>
        <begin position="30"/>
        <end position="153"/>
    </location>
</feature>
<gene>
    <name evidence="11" type="ORF">BWK72_10080</name>
</gene>
<comment type="function">
    <text evidence="9">Part of the tripartite ATP-independent periplasmic (TRAP) transport system.</text>
</comment>
<evidence type="ECO:0000256" key="2">
    <source>
        <dbReference type="ARBA" id="ARBA00022448"/>
    </source>
</evidence>
<feature type="transmembrane region" description="Helical" evidence="9">
    <location>
        <begin position="91"/>
        <end position="112"/>
    </location>
</feature>
<evidence type="ECO:0000313" key="11">
    <source>
        <dbReference type="EMBL" id="OQW88087.1"/>
    </source>
</evidence>
<evidence type="ECO:0000256" key="9">
    <source>
        <dbReference type="RuleBase" id="RU369079"/>
    </source>
</evidence>
<evidence type="ECO:0000256" key="4">
    <source>
        <dbReference type="ARBA" id="ARBA00022519"/>
    </source>
</evidence>
<dbReference type="GO" id="GO:0005886">
    <property type="term" value="C:plasma membrane"/>
    <property type="evidence" value="ECO:0007669"/>
    <property type="project" value="UniProtKB-SubCell"/>
</dbReference>
<feature type="transmembrane region" description="Helical" evidence="9">
    <location>
        <begin position="21"/>
        <end position="41"/>
    </location>
</feature>